<feature type="region of interest" description="Disordered" evidence="6">
    <location>
        <begin position="1"/>
        <end position="29"/>
    </location>
</feature>
<evidence type="ECO:0000256" key="2">
    <source>
        <dbReference type="ARBA" id="ARBA00022478"/>
    </source>
</evidence>
<dbReference type="PANTHER" id="PTHR12709:SF5">
    <property type="entry name" value="DNA-DIRECTED RNA POLYMERASE I SUBUNIT RPA43"/>
    <property type="match status" value="1"/>
</dbReference>
<dbReference type="GO" id="GO:0006362">
    <property type="term" value="P:transcription elongation by RNA polymerase I"/>
    <property type="evidence" value="ECO:0007669"/>
    <property type="project" value="TreeGrafter"/>
</dbReference>
<keyword evidence="4 5" id="KW-0539">Nucleus</keyword>
<dbReference type="InterPro" id="IPR045113">
    <property type="entry name" value="Rpb7-like"/>
</dbReference>
<dbReference type="Gene3D" id="3.30.1490.120">
    <property type="entry name" value="RNA polymerase Rpb7-like, N-terminal domain"/>
    <property type="match status" value="1"/>
</dbReference>
<evidence type="ECO:0000256" key="1">
    <source>
        <dbReference type="ARBA" id="ARBA00004123"/>
    </source>
</evidence>
<gene>
    <name evidence="8" type="ORF">PCON_02548</name>
</gene>
<dbReference type="OMA" id="TYYPPFN"/>
<dbReference type="CDD" id="cd04328">
    <property type="entry name" value="RNAP_I_Rpa43_N"/>
    <property type="match status" value="1"/>
</dbReference>
<proteinExistence type="predicted"/>
<evidence type="ECO:0000259" key="7">
    <source>
        <dbReference type="Pfam" id="PF17875"/>
    </source>
</evidence>
<organism evidence="8 9">
    <name type="scientific">Pyronema omphalodes (strain CBS 100304)</name>
    <name type="common">Pyronema confluens</name>
    <dbReference type="NCBI Taxonomy" id="1076935"/>
    <lineage>
        <taxon>Eukaryota</taxon>
        <taxon>Fungi</taxon>
        <taxon>Dikarya</taxon>
        <taxon>Ascomycota</taxon>
        <taxon>Pezizomycotina</taxon>
        <taxon>Pezizomycetes</taxon>
        <taxon>Pezizales</taxon>
        <taxon>Pyronemataceae</taxon>
        <taxon>Pyronema</taxon>
    </lineage>
</organism>
<name>U4LQ38_PYROM</name>
<dbReference type="Pfam" id="PF17875">
    <property type="entry name" value="RPA43_OB"/>
    <property type="match status" value="1"/>
</dbReference>
<dbReference type="InterPro" id="IPR036898">
    <property type="entry name" value="RNA_pol_Rpb7-like_N_sf"/>
</dbReference>
<dbReference type="InterPro" id="IPR041901">
    <property type="entry name" value="RNAP_I_Rpa43_N"/>
</dbReference>
<feature type="compositionally biased region" description="Basic and acidic residues" evidence="6">
    <location>
        <begin position="19"/>
        <end position="29"/>
    </location>
</feature>
<evidence type="ECO:0000256" key="6">
    <source>
        <dbReference type="SAM" id="MobiDB-lite"/>
    </source>
</evidence>
<keyword evidence="9" id="KW-1185">Reference proteome</keyword>
<evidence type="ECO:0000256" key="5">
    <source>
        <dbReference type="RuleBase" id="RU369086"/>
    </source>
</evidence>
<dbReference type="EMBL" id="HF936296">
    <property type="protein sequence ID" value="CCX34070.1"/>
    <property type="molecule type" value="Genomic_DNA"/>
</dbReference>
<dbReference type="GO" id="GO:0005736">
    <property type="term" value="C:RNA polymerase I complex"/>
    <property type="evidence" value="ECO:0007669"/>
    <property type="project" value="TreeGrafter"/>
</dbReference>
<dbReference type="PANTHER" id="PTHR12709">
    <property type="entry name" value="DNA-DIRECTED RNA POLYMERASE II, III"/>
    <property type="match status" value="1"/>
</dbReference>
<evidence type="ECO:0000313" key="8">
    <source>
        <dbReference type="EMBL" id="CCX34070.1"/>
    </source>
</evidence>
<evidence type="ECO:0000313" key="9">
    <source>
        <dbReference type="Proteomes" id="UP000018144"/>
    </source>
</evidence>
<dbReference type="eggNOG" id="KOG4134">
    <property type="taxonomic scope" value="Eukaryota"/>
</dbReference>
<dbReference type="Gene3D" id="2.40.50.1060">
    <property type="match status" value="1"/>
</dbReference>
<evidence type="ECO:0000256" key="3">
    <source>
        <dbReference type="ARBA" id="ARBA00023163"/>
    </source>
</evidence>
<keyword evidence="2 5" id="KW-0240">DNA-directed RNA polymerase</keyword>
<dbReference type="OrthoDB" id="10250504at2759"/>
<dbReference type="Proteomes" id="UP000018144">
    <property type="component" value="Unassembled WGS sequence"/>
</dbReference>
<protein>
    <recommendedName>
        <fullName evidence="5">DNA-directed RNA polymerase subunit</fullName>
    </recommendedName>
</protein>
<dbReference type="AlphaFoldDB" id="U4LQ38"/>
<feature type="compositionally biased region" description="Basic and acidic residues" evidence="6">
    <location>
        <begin position="1"/>
        <end position="11"/>
    </location>
</feature>
<dbReference type="STRING" id="1076935.U4LQ38"/>
<reference evidence="8 9" key="1">
    <citation type="journal article" date="2013" name="PLoS Genet.">
        <title>The genome and development-dependent transcriptomes of Pyronema confluens: a window into fungal evolution.</title>
        <authorList>
            <person name="Traeger S."/>
            <person name="Altegoer F."/>
            <person name="Freitag M."/>
            <person name="Gabaldon T."/>
            <person name="Kempken F."/>
            <person name="Kumar A."/>
            <person name="Marcet-Houben M."/>
            <person name="Poggeler S."/>
            <person name="Stajich J.E."/>
            <person name="Nowrousian M."/>
        </authorList>
    </citation>
    <scope>NUCLEOTIDE SEQUENCE [LARGE SCALE GENOMIC DNA]</scope>
    <source>
        <strain evidence="9">CBS 100304</strain>
        <tissue evidence="8">Vegetative mycelium</tissue>
    </source>
</reference>
<evidence type="ECO:0000256" key="4">
    <source>
        <dbReference type="ARBA" id="ARBA00023242"/>
    </source>
</evidence>
<comment type="function">
    <text evidence="5">DNA-dependent RNA polymerase which catalyzes the transcription of DNA into RNA using the four ribonucleoside triphosphates as substrates.</text>
</comment>
<accession>U4LQ38</accession>
<dbReference type="InterPro" id="IPR041178">
    <property type="entry name" value="RPA43_OB"/>
</dbReference>
<sequence length="248" mass="28283">MSDPRKSTKGDKPRKRKRDSLPDSQPKKARIEIQRAPKIENQPYHIVTTSFYLSLAPKYAFHAEKIFPQNISTEDDEAANYMKSLNPKTGIEKHHLDPMLMQFYEPVNGIIIAYNNIRFESQTAKITAEAPYAYVWTTVDLLVWRPRKEMILKGMVTLQSASHIGLLVDNTWNASIPLAKIPNDWKFVENEEAEEEAEEAGLWVDAKGDKLEGLLRFEVDTLKAGGHIFAMEGTLLNTEKIERATLPE</sequence>
<comment type="subcellular location">
    <subcellularLocation>
        <location evidence="1 5">Nucleus</location>
    </subcellularLocation>
</comment>
<feature type="domain" description="RPA43 OB" evidence="7">
    <location>
        <begin position="146"/>
        <end position="236"/>
    </location>
</feature>
<keyword evidence="3 5" id="KW-0804">Transcription</keyword>
<dbReference type="GO" id="GO:0006352">
    <property type="term" value="P:DNA-templated transcription initiation"/>
    <property type="evidence" value="ECO:0007669"/>
    <property type="project" value="UniProtKB-UniRule"/>
</dbReference>